<dbReference type="Pfam" id="PF00501">
    <property type="entry name" value="AMP-binding"/>
    <property type="match status" value="1"/>
</dbReference>
<dbReference type="Gene3D" id="3.30.300.30">
    <property type="match status" value="1"/>
</dbReference>
<proteinExistence type="inferred from homology"/>
<evidence type="ECO:0000256" key="1">
    <source>
        <dbReference type="ARBA" id="ARBA00006432"/>
    </source>
</evidence>
<dbReference type="Gene3D" id="3.40.50.12780">
    <property type="entry name" value="N-terminal domain of ligase-like"/>
    <property type="match status" value="1"/>
</dbReference>
<evidence type="ECO:0000256" key="2">
    <source>
        <dbReference type="ARBA" id="ARBA00022598"/>
    </source>
</evidence>
<comment type="caution">
    <text evidence="5">The sequence shown here is derived from an EMBL/GenBank/DDBJ whole genome shotgun (WGS) entry which is preliminary data.</text>
</comment>
<evidence type="ECO:0000259" key="3">
    <source>
        <dbReference type="Pfam" id="PF00501"/>
    </source>
</evidence>
<feature type="domain" description="AMP-binding enzyme C-terminal" evidence="4">
    <location>
        <begin position="461"/>
        <end position="535"/>
    </location>
</feature>
<gene>
    <name evidence="5" type="ORF">GCM10023321_35130</name>
</gene>
<feature type="domain" description="AMP-dependent synthetase/ligase" evidence="3">
    <location>
        <begin position="61"/>
        <end position="411"/>
    </location>
</feature>
<organism evidence="5 6">
    <name type="scientific">Pseudonocardia eucalypti</name>
    <dbReference type="NCBI Taxonomy" id="648755"/>
    <lineage>
        <taxon>Bacteria</taxon>
        <taxon>Bacillati</taxon>
        <taxon>Actinomycetota</taxon>
        <taxon>Actinomycetes</taxon>
        <taxon>Pseudonocardiales</taxon>
        <taxon>Pseudonocardiaceae</taxon>
        <taxon>Pseudonocardia</taxon>
    </lineage>
</organism>
<dbReference type="PANTHER" id="PTHR43201">
    <property type="entry name" value="ACYL-COA SYNTHETASE"/>
    <property type="match status" value="1"/>
</dbReference>
<dbReference type="PROSITE" id="PS00455">
    <property type="entry name" value="AMP_BINDING"/>
    <property type="match status" value="1"/>
</dbReference>
<dbReference type="Proteomes" id="UP001428817">
    <property type="component" value="Unassembled WGS sequence"/>
</dbReference>
<name>A0ABP9Q5R1_9PSEU</name>
<dbReference type="InterPro" id="IPR042099">
    <property type="entry name" value="ANL_N_sf"/>
</dbReference>
<evidence type="ECO:0000313" key="5">
    <source>
        <dbReference type="EMBL" id="GAA5157217.1"/>
    </source>
</evidence>
<protein>
    <submittedName>
        <fullName evidence="5">AMP-binding protein</fullName>
    </submittedName>
</protein>
<dbReference type="CDD" id="cd04433">
    <property type="entry name" value="AFD_class_I"/>
    <property type="match status" value="1"/>
</dbReference>
<sequence length="545" mass="58581">MLGGVMSDVAGTVRKAAELTWSLALLARSGVLAPMRPDRAFGVAGGYLRWGLSMATGYAAGAARHPDRPAVIDDRGALSYAEVHRRTDRLARALADRGIGQRSSVAVLCRNHRGPVEVAAAAAKLGADVILLNTSLSAHTIGEVLREQRCQMLVADQEFGGAETPERCRVVTAWVDDPEKLEAETLDELIEEDGAATLPLHPAPGRLIVLTSGTTGTPKGAERPRPKSWAPAGAILSRIPLRAGEPMFIAPPLFHTWGFAALQLAMLLGAPAVLRRRFDPAETLRSIAEHRCGTLIAVPVMLARVLELPEAELARYDARPRVVAVSGSALPGELATRFMDRFGEVLYNLYGSTEVSWVSIADPEDMRADPHTSGRAPWGTRLEILDDDGRPVAPGEIGRVFVGNDMMFAGYTRAGAEVETRDGLMSTGDLGRIDEDGRLALAGRADSMIVSGGENVYPGPVEDLLAAQDEVREVAVIGVDDTDFGQRLAAYVVLAEGAELDADRVRALVRDRLSRFSVPRDVVFLDELPRNPTGKVIPRELPKPD</sequence>
<dbReference type="InterPro" id="IPR020845">
    <property type="entry name" value="AMP-binding_CS"/>
</dbReference>
<keyword evidence="2" id="KW-0436">Ligase</keyword>
<evidence type="ECO:0000259" key="4">
    <source>
        <dbReference type="Pfam" id="PF13193"/>
    </source>
</evidence>
<accession>A0ABP9Q5R1</accession>
<dbReference type="Pfam" id="PF13193">
    <property type="entry name" value="AMP-binding_C"/>
    <property type="match status" value="1"/>
</dbReference>
<dbReference type="EMBL" id="BAABJP010000015">
    <property type="protein sequence ID" value="GAA5157217.1"/>
    <property type="molecule type" value="Genomic_DNA"/>
</dbReference>
<dbReference type="SUPFAM" id="SSF56801">
    <property type="entry name" value="Acetyl-CoA synthetase-like"/>
    <property type="match status" value="1"/>
</dbReference>
<dbReference type="InterPro" id="IPR025110">
    <property type="entry name" value="AMP-bd_C"/>
</dbReference>
<reference evidence="6" key="1">
    <citation type="journal article" date="2019" name="Int. J. Syst. Evol. Microbiol.">
        <title>The Global Catalogue of Microorganisms (GCM) 10K type strain sequencing project: providing services to taxonomists for standard genome sequencing and annotation.</title>
        <authorList>
            <consortium name="The Broad Institute Genomics Platform"/>
            <consortium name="The Broad Institute Genome Sequencing Center for Infectious Disease"/>
            <person name="Wu L."/>
            <person name="Ma J."/>
        </authorList>
    </citation>
    <scope>NUCLEOTIDE SEQUENCE [LARGE SCALE GENOMIC DNA]</scope>
    <source>
        <strain evidence="6">JCM 18303</strain>
    </source>
</reference>
<dbReference type="PANTHER" id="PTHR43201:SF5">
    <property type="entry name" value="MEDIUM-CHAIN ACYL-COA LIGASE ACSF2, MITOCHONDRIAL"/>
    <property type="match status" value="1"/>
</dbReference>
<comment type="similarity">
    <text evidence="1">Belongs to the ATP-dependent AMP-binding enzyme family.</text>
</comment>
<dbReference type="InterPro" id="IPR000873">
    <property type="entry name" value="AMP-dep_synth/lig_dom"/>
</dbReference>
<dbReference type="InterPro" id="IPR045851">
    <property type="entry name" value="AMP-bd_C_sf"/>
</dbReference>
<evidence type="ECO:0000313" key="6">
    <source>
        <dbReference type="Proteomes" id="UP001428817"/>
    </source>
</evidence>
<keyword evidence="6" id="KW-1185">Reference proteome</keyword>